<dbReference type="OrthoDB" id="333383at2"/>
<evidence type="ECO:0000259" key="1">
    <source>
        <dbReference type="Pfam" id="PF12680"/>
    </source>
</evidence>
<gene>
    <name evidence="2" type="ORF">C9I47_0076</name>
</gene>
<proteinExistence type="predicted"/>
<dbReference type="SUPFAM" id="SSF54427">
    <property type="entry name" value="NTF2-like"/>
    <property type="match status" value="1"/>
</dbReference>
<dbReference type="CDD" id="cd00531">
    <property type="entry name" value="NTF2_like"/>
    <property type="match status" value="1"/>
</dbReference>
<sequence>MSFLSRNEARQFAEAWLPAWSGNDPERLAGFYSEDAFYLDPGVPQGIAGKPALLAYFRKLLAYNPDWVWSQIEGIPLEDGFLNKWRADIPVGAKTLQIVGVCFVQLDAAGKIRRNEVYFDRSELLAEIARQRGG</sequence>
<dbReference type="Pfam" id="PF12680">
    <property type="entry name" value="SnoaL_2"/>
    <property type="match status" value="1"/>
</dbReference>
<dbReference type="RefSeq" id="WP_111264982.1">
    <property type="nucleotide sequence ID" value="NZ_CP029843.1"/>
</dbReference>
<evidence type="ECO:0000313" key="3">
    <source>
        <dbReference type="Proteomes" id="UP000249447"/>
    </source>
</evidence>
<dbReference type="InterPro" id="IPR037401">
    <property type="entry name" value="SnoaL-like"/>
</dbReference>
<accession>A0A2U9T2P6</accession>
<dbReference type="InterPro" id="IPR032710">
    <property type="entry name" value="NTF2-like_dom_sf"/>
</dbReference>
<dbReference type="Gene3D" id="3.10.450.50">
    <property type="match status" value="1"/>
</dbReference>
<evidence type="ECO:0000313" key="2">
    <source>
        <dbReference type="EMBL" id="AWV05802.1"/>
    </source>
</evidence>
<feature type="domain" description="SnoaL-like" evidence="1">
    <location>
        <begin position="14"/>
        <end position="114"/>
    </location>
</feature>
<dbReference type="AlphaFoldDB" id="A0A2U9T2P6"/>
<dbReference type="EMBL" id="CP029843">
    <property type="protein sequence ID" value="AWV05802.1"/>
    <property type="molecule type" value="Genomic_DNA"/>
</dbReference>
<protein>
    <recommendedName>
        <fullName evidence="1">SnoaL-like domain-containing protein</fullName>
    </recommendedName>
</protein>
<reference evidence="2 3" key="1">
    <citation type="submission" date="2018-05" db="EMBL/GenBank/DDBJ databases">
        <title>The complete genome of Lysobacter maris HZ9B, a marine bacterium antagonistic against terrestrial plant pathogens.</title>
        <authorList>
            <person name="Zhang X.-Q."/>
        </authorList>
    </citation>
    <scope>NUCLEOTIDE SEQUENCE [LARGE SCALE GENOMIC DNA]</scope>
    <source>
        <strain evidence="2 3">HZ9B</strain>
    </source>
</reference>
<dbReference type="Proteomes" id="UP000249447">
    <property type="component" value="Chromosome"/>
</dbReference>
<dbReference type="KEGG" id="lmb:C9I47_0076"/>
<name>A0A2U9T2P6_9GAMM</name>
<keyword evidence="3" id="KW-1185">Reference proteome</keyword>
<organism evidence="2 3">
    <name type="scientific">Marilutibacter maris</name>
    <dbReference type="NCBI Taxonomy" id="1605891"/>
    <lineage>
        <taxon>Bacteria</taxon>
        <taxon>Pseudomonadati</taxon>
        <taxon>Pseudomonadota</taxon>
        <taxon>Gammaproteobacteria</taxon>
        <taxon>Lysobacterales</taxon>
        <taxon>Lysobacteraceae</taxon>
        <taxon>Marilutibacter</taxon>
    </lineage>
</organism>